<sequence>MQATVQIRSGHVMPTDDDRLPSGDPHGPPDAVLPVLKSSSLLEGHHYDWGDNRRVLDRSMLAYSNHARQLTEHDSSSPVGRQWMMLPRMNRAHADADANESSLRASSDMTLMCADREVPVLSSFRTVSELPGNAANIMRHSPYHSKPKRYNSGLRDQPAVTQNDQGLATCGQQEVREPEVTSISIVPFPPPAVDTQIVISDSKISDGVKKSEKNKNAVKRAQFFKKGVLPPITKSKAKHKTDSAAEDGTTSPTRHLRMRKGKSTLVQGSCAPIHAKDNSHDIDEVLHANVNGNAESEPDQTNELWEKAARATGISNFQGRERGGGGGGGGSKTDSKPKQRKGFTPRVMKGTMNKKGSTPKKDDVIKDEEDADPQIKSVLKKKGNTYQEKSVKFGEELEFVRIVTKIEYPWYKESSSDDGEKDEEDTESSSDSSSSSSSSSSEDEEEKKKVKRKVRKKIPKKKCVKTNTSKSIIVDEMQGISSKSSPGRSCKSIESLSEGKKRASGLTKSDIEPGCYEPTNCQDTPPASVACKLRDDEVVPDCDEVVPADIDHSALSKNGHIAESSCEVVCETSDDLLVSTAVSTTADEIGSAEETPGTDINSLKCAEQNA</sequence>
<dbReference type="HOGENOM" id="CLU_447785_0_0_1"/>
<feature type="region of interest" description="Disordered" evidence="1">
    <location>
        <begin position="229"/>
        <end position="267"/>
    </location>
</feature>
<accession>R7U011</accession>
<reference evidence="4" key="1">
    <citation type="submission" date="2012-12" db="EMBL/GenBank/DDBJ databases">
        <authorList>
            <person name="Hellsten U."/>
            <person name="Grimwood J."/>
            <person name="Chapman J.A."/>
            <person name="Shapiro H."/>
            <person name="Aerts A."/>
            <person name="Otillar R.P."/>
            <person name="Terry A.Y."/>
            <person name="Boore J.L."/>
            <person name="Simakov O."/>
            <person name="Marletaz F."/>
            <person name="Cho S.-J."/>
            <person name="Edsinger-Gonzales E."/>
            <person name="Havlak P."/>
            <person name="Kuo D.-H."/>
            <person name="Larsson T."/>
            <person name="Lv J."/>
            <person name="Arendt D."/>
            <person name="Savage R."/>
            <person name="Osoegawa K."/>
            <person name="de Jong P."/>
            <person name="Lindberg D.R."/>
            <person name="Seaver E.C."/>
            <person name="Weisblat D.A."/>
            <person name="Putnam N.H."/>
            <person name="Grigoriev I.V."/>
            <person name="Rokhsar D.S."/>
        </authorList>
    </citation>
    <scope>NUCLEOTIDE SEQUENCE</scope>
    <source>
        <strain evidence="4">I ESC-2004</strain>
    </source>
</reference>
<feature type="region of interest" description="Disordered" evidence="1">
    <location>
        <begin position="1"/>
        <end position="30"/>
    </location>
</feature>
<evidence type="ECO:0000313" key="3">
    <source>
        <dbReference type="EnsemblMetazoa" id="CapteP216077"/>
    </source>
</evidence>
<name>R7U011_CAPTE</name>
<dbReference type="EnsemblMetazoa" id="CapteT216077">
    <property type="protein sequence ID" value="CapteP216077"/>
    <property type="gene ID" value="CapteG216077"/>
</dbReference>
<proteinExistence type="predicted"/>
<feature type="compositionally biased region" description="Acidic residues" evidence="1">
    <location>
        <begin position="416"/>
        <end position="428"/>
    </location>
</feature>
<gene>
    <name evidence="2" type="ORF">CAPTEDRAFT_216077</name>
</gene>
<dbReference type="Proteomes" id="UP000014760">
    <property type="component" value="Unassembled WGS sequence"/>
</dbReference>
<feature type="compositionally biased region" description="Low complexity" evidence="1">
    <location>
        <begin position="479"/>
        <end position="493"/>
    </location>
</feature>
<evidence type="ECO:0000313" key="4">
    <source>
        <dbReference type="Proteomes" id="UP000014760"/>
    </source>
</evidence>
<keyword evidence="4" id="KW-1185">Reference proteome</keyword>
<reference evidence="2 4" key="2">
    <citation type="journal article" date="2013" name="Nature">
        <title>Insights into bilaterian evolution from three spiralian genomes.</title>
        <authorList>
            <person name="Simakov O."/>
            <person name="Marletaz F."/>
            <person name="Cho S.J."/>
            <person name="Edsinger-Gonzales E."/>
            <person name="Havlak P."/>
            <person name="Hellsten U."/>
            <person name="Kuo D.H."/>
            <person name="Larsson T."/>
            <person name="Lv J."/>
            <person name="Arendt D."/>
            <person name="Savage R."/>
            <person name="Osoegawa K."/>
            <person name="de Jong P."/>
            <person name="Grimwood J."/>
            <person name="Chapman J.A."/>
            <person name="Shapiro H."/>
            <person name="Aerts A."/>
            <person name="Otillar R.P."/>
            <person name="Terry A.Y."/>
            <person name="Boore J.L."/>
            <person name="Grigoriev I.V."/>
            <person name="Lindberg D.R."/>
            <person name="Seaver E.C."/>
            <person name="Weisblat D.A."/>
            <person name="Putnam N.H."/>
            <person name="Rokhsar D.S."/>
        </authorList>
    </citation>
    <scope>NUCLEOTIDE SEQUENCE</scope>
    <source>
        <strain evidence="2 4">I ESC-2004</strain>
    </source>
</reference>
<feature type="region of interest" description="Disordered" evidence="1">
    <location>
        <begin position="410"/>
        <end position="519"/>
    </location>
</feature>
<feature type="region of interest" description="Disordered" evidence="1">
    <location>
        <begin position="312"/>
        <end position="387"/>
    </location>
</feature>
<reference evidence="3" key="3">
    <citation type="submission" date="2015-06" db="UniProtKB">
        <authorList>
            <consortium name="EnsemblMetazoa"/>
        </authorList>
    </citation>
    <scope>IDENTIFICATION</scope>
</reference>
<organism evidence="2">
    <name type="scientific">Capitella teleta</name>
    <name type="common">Polychaete worm</name>
    <dbReference type="NCBI Taxonomy" id="283909"/>
    <lineage>
        <taxon>Eukaryota</taxon>
        <taxon>Metazoa</taxon>
        <taxon>Spiralia</taxon>
        <taxon>Lophotrochozoa</taxon>
        <taxon>Annelida</taxon>
        <taxon>Polychaeta</taxon>
        <taxon>Sedentaria</taxon>
        <taxon>Scolecida</taxon>
        <taxon>Capitellidae</taxon>
        <taxon>Capitella</taxon>
    </lineage>
</organism>
<dbReference type="EMBL" id="AMQN01002282">
    <property type="status" value="NOT_ANNOTATED_CDS"/>
    <property type="molecule type" value="Genomic_DNA"/>
</dbReference>
<protein>
    <submittedName>
        <fullName evidence="2 3">Uncharacterized protein</fullName>
    </submittedName>
</protein>
<feature type="compositionally biased region" description="Low complexity" evidence="1">
    <location>
        <begin position="429"/>
        <end position="440"/>
    </location>
</feature>
<evidence type="ECO:0000256" key="1">
    <source>
        <dbReference type="SAM" id="MobiDB-lite"/>
    </source>
</evidence>
<feature type="region of interest" description="Disordered" evidence="1">
    <location>
        <begin position="588"/>
        <end position="610"/>
    </location>
</feature>
<dbReference type="EMBL" id="KB308810">
    <property type="protein sequence ID" value="ELT96540.1"/>
    <property type="molecule type" value="Genomic_DNA"/>
</dbReference>
<feature type="compositionally biased region" description="Basic residues" evidence="1">
    <location>
        <begin position="449"/>
        <end position="464"/>
    </location>
</feature>
<dbReference type="AlphaFoldDB" id="R7U011"/>
<evidence type="ECO:0000313" key="2">
    <source>
        <dbReference type="EMBL" id="ELT96540.1"/>
    </source>
</evidence>